<evidence type="ECO:0000313" key="5">
    <source>
        <dbReference type="EMBL" id="MFD2094627.1"/>
    </source>
</evidence>
<feature type="domain" description="4'-phosphopantetheinyl transferase N-terminal" evidence="4">
    <location>
        <begin position="30"/>
        <end position="108"/>
    </location>
</feature>
<dbReference type="InterPro" id="IPR008278">
    <property type="entry name" value="4-PPantetheinyl_Trfase_dom"/>
</dbReference>
<dbReference type="InterPro" id="IPR037143">
    <property type="entry name" value="4-PPantetheinyl_Trfase_dom_sf"/>
</dbReference>
<dbReference type="Proteomes" id="UP001597380">
    <property type="component" value="Unassembled WGS sequence"/>
</dbReference>
<sequence>MQSKAENKHNHPISVDCYVSGLMPEQLWPTNYLSEDELRRLKTFSRPQRRNQFVTARILLRRLLSAEMGLPHSDVGIGVTNDGKPFCTNSNTPTFSISHCGDRVVVALSTVAVGVDLEALKTNRRNQAIADSYFSASEAELLRHCESETKKSEQFNRLWVMKEALAKMSGEGISACLQQPVESYASAMGARLWCDRLGNKHFIAVAALSNSSLSVSVTNVDLSSKQLAHQIHRFR</sequence>
<accession>A0ABW4XGJ8</accession>
<dbReference type="RefSeq" id="WP_345338792.1">
    <property type="nucleotide sequence ID" value="NZ_BAABLI010000007.1"/>
</dbReference>
<reference evidence="6" key="1">
    <citation type="journal article" date="2019" name="Int. J. Syst. Evol. Microbiol.">
        <title>The Global Catalogue of Microorganisms (GCM) 10K type strain sequencing project: providing services to taxonomists for standard genome sequencing and annotation.</title>
        <authorList>
            <consortium name="The Broad Institute Genomics Platform"/>
            <consortium name="The Broad Institute Genome Sequencing Center for Infectious Disease"/>
            <person name="Wu L."/>
            <person name="Ma J."/>
        </authorList>
    </citation>
    <scope>NUCLEOTIDE SEQUENCE [LARGE SCALE GENOMIC DNA]</scope>
    <source>
        <strain evidence="6">CGMCC 1.10992</strain>
    </source>
</reference>
<gene>
    <name evidence="5" type="ORF">ACFSJ3_01400</name>
</gene>
<dbReference type="PANTHER" id="PTHR12215">
    <property type="entry name" value="PHOSPHOPANTETHEINE TRANSFERASE"/>
    <property type="match status" value="1"/>
</dbReference>
<evidence type="ECO:0000259" key="3">
    <source>
        <dbReference type="Pfam" id="PF01648"/>
    </source>
</evidence>
<dbReference type="GO" id="GO:0016740">
    <property type="term" value="F:transferase activity"/>
    <property type="evidence" value="ECO:0007669"/>
    <property type="project" value="UniProtKB-KW"/>
</dbReference>
<comment type="caution">
    <text evidence="5">The sequence shown here is derived from an EMBL/GenBank/DDBJ whole genome shotgun (WGS) entry which is preliminary data.</text>
</comment>
<feature type="domain" description="4'-phosphopantetheinyl transferase" evidence="3">
    <location>
        <begin position="112"/>
        <end position="174"/>
    </location>
</feature>
<organism evidence="5 6">
    <name type="scientific">Corallincola platygyrae</name>
    <dbReference type="NCBI Taxonomy" id="1193278"/>
    <lineage>
        <taxon>Bacteria</taxon>
        <taxon>Pseudomonadati</taxon>
        <taxon>Pseudomonadota</taxon>
        <taxon>Gammaproteobacteria</taxon>
        <taxon>Alteromonadales</taxon>
        <taxon>Psychromonadaceae</taxon>
        <taxon>Corallincola</taxon>
    </lineage>
</organism>
<comment type="similarity">
    <text evidence="1">Belongs to the P-Pant transferase superfamily. Gsp/Sfp/HetI/AcpT family.</text>
</comment>
<dbReference type="Pfam" id="PF01648">
    <property type="entry name" value="ACPS"/>
    <property type="match status" value="1"/>
</dbReference>
<keyword evidence="6" id="KW-1185">Reference proteome</keyword>
<protein>
    <submittedName>
        <fullName evidence="5">4'-phosphopantetheinyl transferase family protein</fullName>
    </submittedName>
</protein>
<dbReference type="SUPFAM" id="SSF56214">
    <property type="entry name" value="4'-phosphopantetheinyl transferase"/>
    <property type="match status" value="2"/>
</dbReference>
<dbReference type="Gene3D" id="3.90.470.20">
    <property type="entry name" value="4'-phosphopantetheinyl transferase domain"/>
    <property type="match status" value="1"/>
</dbReference>
<dbReference type="EMBL" id="JBHUHT010000004">
    <property type="protein sequence ID" value="MFD2094627.1"/>
    <property type="molecule type" value="Genomic_DNA"/>
</dbReference>
<name>A0ABW4XGJ8_9GAMM</name>
<evidence type="ECO:0000313" key="6">
    <source>
        <dbReference type="Proteomes" id="UP001597380"/>
    </source>
</evidence>
<evidence type="ECO:0000259" key="4">
    <source>
        <dbReference type="Pfam" id="PF22624"/>
    </source>
</evidence>
<dbReference type="Pfam" id="PF22624">
    <property type="entry name" value="AASDHPPT_N"/>
    <property type="match status" value="1"/>
</dbReference>
<proteinExistence type="inferred from homology"/>
<dbReference type="InterPro" id="IPR055066">
    <property type="entry name" value="AASDHPPT_N"/>
</dbReference>
<dbReference type="PANTHER" id="PTHR12215:SF10">
    <property type="entry name" value="L-AMINOADIPATE-SEMIALDEHYDE DEHYDROGENASE-PHOSPHOPANTETHEINYL TRANSFERASE"/>
    <property type="match status" value="1"/>
</dbReference>
<dbReference type="InterPro" id="IPR050559">
    <property type="entry name" value="P-Pant_transferase_sf"/>
</dbReference>
<evidence type="ECO:0000256" key="1">
    <source>
        <dbReference type="ARBA" id="ARBA00010990"/>
    </source>
</evidence>
<keyword evidence="2 5" id="KW-0808">Transferase</keyword>
<evidence type="ECO:0000256" key="2">
    <source>
        <dbReference type="ARBA" id="ARBA00022679"/>
    </source>
</evidence>